<name>A0A382M3R3_9ZZZZ</name>
<protein>
    <submittedName>
        <fullName evidence="1">Uncharacterized protein</fullName>
    </submittedName>
</protein>
<dbReference type="CDD" id="cd00229">
    <property type="entry name" value="SGNH_hydrolase"/>
    <property type="match status" value="1"/>
</dbReference>
<dbReference type="InterPro" id="IPR036514">
    <property type="entry name" value="SGNH_hydro_sf"/>
</dbReference>
<reference evidence="1" key="1">
    <citation type="submission" date="2018-05" db="EMBL/GenBank/DDBJ databases">
        <authorList>
            <person name="Lanie J.A."/>
            <person name="Ng W.-L."/>
            <person name="Kazmierczak K.M."/>
            <person name="Andrzejewski T.M."/>
            <person name="Davidsen T.M."/>
            <person name="Wayne K.J."/>
            <person name="Tettelin H."/>
            <person name="Glass J.I."/>
            <person name="Rusch D."/>
            <person name="Podicherti R."/>
            <person name="Tsui H.-C.T."/>
            <person name="Winkler M.E."/>
        </authorList>
    </citation>
    <scope>NUCLEOTIDE SEQUENCE</scope>
</reference>
<dbReference type="EMBL" id="UINC01090557">
    <property type="protein sequence ID" value="SVC42605.1"/>
    <property type="molecule type" value="Genomic_DNA"/>
</dbReference>
<accession>A0A382M3R3</accession>
<gene>
    <name evidence="1" type="ORF">METZ01_LOCUS295459</name>
</gene>
<evidence type="ECO:0000313" key="1">
    <source>
        <dbReference type="EMBL" id="SVC42605.1"/>
    </source>
</evidence>
<dbReference type="AlphaFoldDB" id="A0A382M3R3"/>
<proteinExistence type="predicted"/>
<organism evidence="1">
    <name type="scientific">marine metagenome</name>
    <dbReference type="NCBI Taxonomy" id="408172"/>
    <lineage>
        <taxon>unclassified sequences</taxon>
        <taxon>metagenomes</taxon>
        <taxon>ecological metagenomes</taxon>
    </lineage>
</organism>
<sequence length="339" mass="39157">MKNHRSELMEKIQRDPHFKDINIEEYIKEVEQIITMKNKRSLGEWVSFKSFTPNVSGKHITTNDYGMRSKWNLKEMVQRARNNRSKGVRNIIILGGSVAFGYGAVDDKNTISGVLNNMLKEDGYEVFNLAQGGYTSFMDLFSLSAIGLFLEPDIIIVMEGYADTYHLFYESIGGELAWGLFSESEKQLDPEFSLNFHYQNLDAILRLGSHRNRKVILALQPLSGFENNSIIENEKIKKMWGFYPRIREMMRLAAKNNNSKFIDLSVIFKNEKNSSINFFDKAHLTGSGQKKVAKFLVKTIKNLSDQKSKYVDLFPSREEQIKNILEEDFSGQYKTVEDY</sequence>
<dbReference type="Gene3D" id="3.40.50.1110">
    <property type="entry name" value="SGNH hydrolase"/>
    <property type="match status" value="1"/>
</dbReference>
<dbReference type="SUPFAM" id="SSF52266">
    <property type="entry name" value="SGNH hydrolase"/>
    <property type="match status" value="1"/>
</dbReference>